<organism evidence="2 3">
    <name type="scientific">Caligus rogercresseyi</name>
    <name type="common">Sea louse</name>
    <dbReference type="NCBI Taxonomy" id="217165"/>
    <lineage>
        <taxon>Eukaryota</taxon>
        <taxon>Metazoa</taxon>
        <taxon>Ecdysozoa</taxon>
        <taxon>Arthropoda</taxon>
        <taxon>Crustacea</taxon>
        <taxon>Multicrustacea</taxon>
        <taxon>Hexanauplia</taxon>
        <taxon>Copepoda</taxon>
        <taxon>Siphonostomatoida</taxon>
        <taxon>Caligidae</taxon>
        <taxon>Caligus</taxon>
    </lineage>
</organism>
<evidence type="ECO:0000313" key="2">
    <source>
        <dbReference type="EMBL" id="QQP58126.1"/>
    </source>
</evidence>
<dbReference type="Gene3D" id="3.30.420.10">
    <property type="entry name" value="Ribonuclease H-like superfamily/Ribonuclease H"/>
    <property type="match status" value="1"/>
</dbReference>
<proteinExistence type="predicted"/>
<evidence type="ECO:0000256" key="1">
    <source>
        <dbReference type="SAM" id="MobiDB-lite"/>
    </source>
</evidence>
<evidence type="ECO:0000313" key="3">
    <source>
        <dbReference type="Proteomes" id="UP000595437"/>
    </source>
</evidence>
<dbReference type="AlphaFoldDB" id="A0A7T8KLH4"/>
<accession>A0A7T8KLH4</accession>
<gene>
    <name evidence="2" type="ORF">FKW44_003341</name>
</gene>
<dbReference type="GO" id="GO:0003676">
    <property type="term" value="F:nucleic acid binding"/>
    <property type="evidence" value="ECO:0007669"/>
    <property type="project" value="InterPro"/>
</dbReference>
<reference evidence="3" key="1">
    <citation type="submission" date="2021-01" db="EMBL/GenBank/DDBJ databases">
        <title>Caligus Genome Assembly.</title>
        <authorList>
            <person name="Gallardo-Escarate C."/>
        </authorList>
    </citation>
    <scope>NUCLEOTIDE SEQUENCE [LARGE SCALE GENOMIC DNA]</scope>
</reference>
<protein>
    <submittedName>
        <fullName evidence="2">Transposable element tcb1 transposase</fullName>
    </submittedName>
</protein>
<keyword evidence="3" id="KW-1185">Reference proteome</keyword>
<dbReference type="Proteomes" id="UP000595437">
    <property type="component" value="Chromosome 2"/>
</dbReference>
<feature type="region of interest" description="Disordered" evidence="1">
    <location>
        <begin position="57"/>
        <end position="77"/>
    </location>
</feature>
<dbReference type="OrthoDB" id="9981685at2759"/>
<dbReference type="EMBL" id="CP045891">
    <property type="protein sequence ID" value="QQP58126.1"/>
    <property type="molecule type" value="Genomic_DNA"/>
</dbReference>
<dbReference type="InterPro" id="IPR036397">
    <property type="entry name" value="RNaseH_sf"/>
</dbReference>
<name>A0A7T8KLH4_CALRO</name>
<sequence>MANFWPKDFWPPSSPDLNPLDFFWWSVIESRTNTTPHVMWNHLSLQYPWNGRSTQRRISEGPVPLSGAASRPASWLM</sequence>